<dbReference type="PANTHER" id="PTHR33052">
    <property type="entry name" value="DUF4228 DOMAIN PROTEIN-RELATED"/>
    <property type="match status" value="1"/>
</dbReference>
<protein>
    <submittedName>
        <fullName evidence="1">Uncharacterized protein</fullName>
    </submittedName>
</protein>
<proteinExistence type="predicted"/>
<dbReference type="EMBL" id="BTGU01000013">
    <property type="protein sequence ID" value="GMN41544.1"/>
    <property type="molecule type" value="Genomic_DNA"/>
</dbReference>
<comment type="caution">
    <text evidence="1">The sequence shown here is derived from an EMBL/GenBank/DDBJ whole genome shotgun (WGS) entry which is preliminary data.</text>
</comment>
<dbReference type="InterPro" id="IPR025322">
    <property type="entry name" value="PADRE_dom"/>
</dbReference>
<evidence type="ECO:0000313" key="1">
    <source>
        <dbReference type="EMBL" id="GMN41544.1"/>
    </source>
</evidence>
<organism evidence="1 2">
    <name type="scientific">Ficus carica</name>
    <name type="common">Common fig</name>
    <dbReference type="NCBI Taxonomy" id="3494"/>
    <lineage>
        <taxon>Eukaryota</taxon>
        <taxon>Viridiplantae</taxon>
        <taxon>Streptophyta</taxon>
        <taxon>Embryophyta</taxon>
        <taxon>Tracheophyta</taxon>
        <taxon>Spermatophyta</taxon>
        <taxon>Magnoliopsida</taxon>
        <taxon>eudicotyledons</taxon>
        <taxon>Gunneridae</taxon>
        <taxon>Pentapetalae</taxon>
        <taxon>rosids</taxon>
        <taxon>fabids</taxon>
        <taxon>Rosales</taxon>
        <taxon>Moraceae</taxon>
        <taxon>Ficeae</taxon>
        <taxon>Ficus</taxon>
    </lineage>
</organism>
<name>A0AA88DHR5_FICCA</name>
<accession>A0AA88DHR5</accession>
<dbReference type="AlphaFoldDB" id="A0AA88DHR5"/>
<dbReference type="Proteomes" id="UP001187192">
    <property type="component" value="Unassembled WGS sequence"/>
</dbReference>
<keyword evidence="2" id="KW-1185">Reference proteome</keyword>
<evidence type="ECO:0000313" key="2">
    <source>
        <dbReference type="Proteomes" id="UP001187192"/>
    </source>
</evidence>
<sequence length="173" mass="19648">MTLNLSLKSKGCFVRIIHRGGREELYPHEVQAFQLMKKYPGTCVAKPEVFKNPHESLLWPEAKLVPGEKYYIIPSTTFKKLQRKHPEKAKASSFDEGKEETWGDTTLHSGEVNFEESVYSAKEFYAPKGKSPRSLLIKGIRKKKPFVPPLPKSKSFKGLGWEPSLTSVQEISP</sequence>
<gene>
    <name evidence="1" type="ORF">TIFTF001_010769</name>
</gene>
<dbReference type="Pfam" id="PF14009">
    <property type="entry name" value="PADRE"/>
    <property type="match status" value="1"/>
</dbReference>
<reference evidence="1" key="1">
    <citation type="submission" date="2023-07" db="EMBL/GenBank/DDBJ databases">
        <title>draft genome sequence of fig (Ficus carica).</title>
        <authorList>
            <person name="Takahashi T."/>
            <person name="Nishimura K."/>
        </authorList>
    </citation>
    <scope>NUCLEOTIDE SEQUENCE</scope>
</reference>